<dbReference type="Gene3D" id="2.60.120.10">
    <property type="entry name" value="Jelly Rolls"/>
    <property type="match status" value="1"/>
</dbReference>
<evidence type="ECO:0000313" key="2">
    <source>
        <dbReference type="EMBL" id="RZT86271.1"/>
    </source>
</evidence>
<dbReference type="InterPro" id="IPR013096">
    <property type="entry name" value="Cupin_2"/>
</dbReference>
<dbReference type="Proteomes" id="UP000291591">
    <property type="component" value="Unassembled WGS sequence"/>
</dbReference>
<dbReference type="Pfam" id="PF07883">
    <property type="entry name" value="Cupin_2"/>
    <property type="match status" value="1"/>
</dbReference>
<dbReference type="InterPro" id="IPR052535">
    <property type="entry name" value="Bacilysin_H2HPP_isomerase"/>
</dbReference>
<proteinExistence type="predicted"/>
<dbReference type="InterPro" id="IPR014710">
    <property type="entry name" value="RmlC-like_jellyroll"/>
</dbReference>
<dbReference type="EMBL" id="SHKL01000001">
    <property type="protein sequence ID" value="RZT86271.1"/>
    <property type="molecule type" value="Genomic_DNA"/>
</dbReference>
<reference evidence="2 3" key="1">
    <citation type="submission" date="2019-02" db="EMBL/GenBank/DDBJ databases">
        <title>Sequencing the genomes of 1000 actinobacteria strains.</title>
        <authorList>
            <person name="Klenk H.-P."/>
        </authorList>
    </citation>
    <scope>NUCLEOTIDE SEQUENCE [LARGE SCALE GENOMIC DNA]</scope>
    <source>
        <strain evidence="2 3">DSM 45779</strain>
    </source>
</reference>
<sequence length="154" mass="16776">MEAMATDWRDDGVRVIPGDALDTNTPQTPGMNRAAAVTHDRAGAQKLWAGTVTIHPGARTGAHHHGDLESVIYVVRGRARMKWGQNLEFVAEAGPGGFIFVPPWVPHQEINALDDEPLECVLTRSGQEPVVVNLDIDGVADPEHVPWVDPLHRS</sequence>
<dbReference type="PANTHER" id="PTHR40112">
    <property type="entry name" value="H2HPP ISOMERASE"/>
    <property type="match status" value="1"/>
</dbReference>
<gene>
    <name evidence="2" type="ORF">EV383_3163</name>
</gene>
<protein>
    <submittedName>
        <fullName evidence="2">Putative RmlC-like cupin family protein</fullName>
    </submittedName>
</protein>
<feature type="domain" description="Cupin type-2" evidence="1">
    <location>
        <begin position="51"/>
        <end position="121"/>
    </location>
</feature>
<dbReference type="SUPFAM" id="SSF51182">
    <property type="entry name" value="RmlC-like cupins"/>
    <property type="match status" value="1"/>
</dbReference>
<name>A0A4Q7UZ40_PSEST</name>
<dbReference type="AlphaFoldDB" id="A0A4Q7UZ40"/>
<organism evidence="2 3">
    <name type="scientific">Pseudonocardia sediminis</name>
    <dbReference type="NCBI Taxonomy" id="1397368"/>
    <lineage>
        <taxon>Bacteria</taxon>
        <taxon>Bacillati</taxon>
        <taxon>Actinomycetota</taxon>
        <taxon>Actinomycetes</taxon>
        <taxon>Pseudonocardiales</taxon>
        <taxon>Pseudonocardiaceae</taxon>
        <taxon>Pseudonocardia</taxon>
    </lineage>
</organism>
<keyword evidence="3" id="KW-1185">Reference proteome</keyword>
<accession>A0A4Q7UZ40</accession>
<dbReference type="CDD" id="cd02210">
    <property type="entry name" value="cupin_BLR2406-like"/>
    <property type="match status" value="1"/>
</dbReference>
<dbReference type="InterPro" id="IPR011051">
    <property type="entry name" value="RmlC_Cupin_sf"/>
</dbReference>
<comment type="caution">
    <text evidence="2">The sequence shown here is derived from an EMBL/GenBank/DDBJ whole genome shotgun (WGS) entry which is preliminary data.</text>
</comment>
<evidence type="ECO:0000259" key="1">
    <source>
        <dbReference type="Pfam" id="PF07883"/>
    </source>
</evidence>
<dbReference type="PANTHER" id="PTHR40112:SF1">
    <property type="entry name" value="H2HPP ISOMERASE"/>
    <property type="match status" value="1"/>
</dbReference>
<evidence type="ECO:0000313" key="3">
    <source>
        <dbReference type="Proteomes" id="UP000291591"/>
    </source>
</evidence>